<proteinExistence type="predicted"/>
<accession>A0A8J7DXQ4</accession>
<evidence type="ECO:0000313" key="1">
    <source>
        <dbReference type="EMBL" id="MBE9117276.1"/>
    </source>
</evidence>
<evidence type="ECO:0000313" key="2">
    <source>
        <dbReference type="Proteomes" id="UP000654482"/>
    </source>
</evidence>
<dbReference type="Proteomes" id="UP000654482">
    <property type="component" value="Unassembled WGS sequence"/>
</dbReference>
<dbReference type="EMBL" id="JADEWZ010000022">
    <property type="protein sequence ID" value="MBE9117276.1"/>
    <property type="molecule type" value="Genomic_DNA"/>
</dbReference>
<organism evidence="1 2">
    <name type="scientific">Lusitaniella coriacea LEGE 07157</name>
    <dbReference type="NCBI Taxonomy" id="945747"/>
    <lineage>
        <taxon>Bacteria</taxon>
        <taxon>Bacillati</taxon>
        <taxon>Cyanobacteriota</taxon>
        <taxon>Cyanophyceae</taxon>
        <taxon>Spirulinales</taxon>
        <taxon>Lusitaniellaceae</taxon>
        <taxon>Lusitaniella</taxon>
    </lineage>
</organism>
<protein>
    <submittedName>
        <fullName evidence="1">Uncharacterized protein</fullName>
    </submittedName>
</protein>
<gene>
    <name evidence="1" type="ORF">IQ249_15350</name>
</gene>
<dbReference type="RefSeq" id="WP_194030363.1">
    <property type="nucleotide sequence ID" value="NZ_JADEWZ010000022.1"/>
</dbReference>
<keyword evidence="2" id="KW-1185">Reference proteome</keyword>
<dbReference type="AlphaFoldDB" id="A0A8J7DXQ4"/>
<name>A0A8J7DXQ4_9CYAN</name>
<sequence>MSHSTNNLKVLARLCNSGMCPALYQDEQGRVFVQGSKLAQGTSTEMGIPDHEAVVEITPELIDFLRSSLV</sequence>
<reference evidence="1" key="1">
    <citation type="submission" date="2020-10" db="EMBL/GenBank/DDBJ databases">
        <authorList>
            <person name="Castelo-Branco R."/>
            <person name="Eusebio N."/>
            <person name="Adriana R."/>
            <person name="Vieira A."/>
            <person name="Brugerolle De Fraissinette N."/>
            <person name="Rezende De Castro R."/>
            <person name="Schneider M.P."/>
            <person name="Vasconcelos V."/>
            <person name="Leao P.N."/>
        </authorList>
    </citation>
    <scope>NUCLEOTIDE SEQUENCE</scope>
    <source>
        <strain evidence="1">LEGE 07157</strain>
    </source>
</reference>
<comment type="caution">
    <text evidence="1">The sequence shown here is derived from an EMBL/GenBank/DDBJ whole genome shotgun (WGS) entry which is preliminary data.</text>
</comment>